<dbReference type="EMBL" id="JAEVFJ010000004">
    <property type="protein sequence ID" value="KAH8105220.1"/>
    <property type="molecule type" value="Genomic_DNA"/>
</dbReference>
<keyword evidence="1" id="KW-0732">Signal</keyword>
<protein>
    <submittedName>
        <fullName evidence="2">Uncharacterized protein</fullName>
    </submittedName>
</protein>
<comment type="caution">
    <text evidence="2">The sequence shown here is derived from an EMBL/GenBank/DDBJ whole genome shotgun (WGS) entry which is preliminary data.</text>
</comment>
<dbReference type="AlphaFoldDB" id="A0A8K0UWG1"/>
<dbReference type="OrthoDB" id="4584900at2759"/>
<feature type="signal peptide" evidence="1">
    <location>
        <begin position="1"/>
        <end position="25"/>
    </location>
</feature>
<feature type="chain" id="PRO_5035469199" evidence="1">
    <location>
        <begin position="26"/>
        <end position="268"/>
    </location>
</feature>
<proteinExistence type="predicted"/>
<gene>
    <name evidence="2" type="ORF">BXZ70DRAFT_1004740</name>
</gene>
<accession>A0A8K0UWG1</accession>
<evidence type="ECO:0000256" key="1">
    <source>
        <dbReference type="SAM" id="SignalP"/>
    </source>
</evidence>
<evidence type="ECO:0000313" key="3">
    <source>
        <dbReference type="Proteomes" id="UP000813824"/>
    </source>
</evidence>
<sequence>MVAITLLRILAASLLSLPLVLVVGARPSATTVASNPVGVHLNPVPFSYHDYPRDTNANRLKRGLGPKPPVLRRKNRALVPRQSPAPLQTGYIQVAIAPTTGFVGAATNEWGEYVMAWEQSEALHVVLHENGQVGEKFDITSLNGIAALPPVGFIEGEQNTSPDLSAGSSNYAYLGGVTSTPPGSPPQALANSYTDATGIAKHVESAIWELQPGNQLAIRWVNTDGSIPNVGLFYVPVTGGFIITSNRDKFIEEIGDNALPVTFTFVPL</sequence>
<name>A0A8K0UWG1_9AGAR</name>
<organism evidence="2 3">
    <name type="scientific">Cristinia sonorae</name>
    <dbReference type="NCBI Taxonomy" id="1940300"/>
    <lineage>
        <taxon>Eukaryota</taxon>
        <taxon>Fungi</taxon>
        <taxon>Dikarya</taxon>
        <taxon>Basidiomycota</taxon>
        <taxon>Agaricomycotina</taxon>
        <taxon>Agaricomycetes</taxon>
        <taxon>Agaricomycetidae</taxon>
        <taxon>Agaricales</taxon>
        <taxon>Pleurotineae</taxon>
        <taxon>Stephanosporaceae</taxon>
        <taxon>Cristinia</taxon>
    </lineage>
</organism>
<keyword evidence="3" id="KW-1185">Reference proteome</keyword>
<reference evidence="2" key="1">
    <citation type="journal article" date="2021" name="New Phytol.">
        <title>Evolutionary innovations through gain and loss of genes in the ectomycorrhizal Boletales.</title>
        <authorList>
            <person name="Wu G."/>
            <person name="Miyauchi S."/>
            <person name="Morin E."/>
            <person name="Kuo A."/>
            <person name="Drula E."/>
            <person name="Varga T."/>
            <person name="Kohler A."/>
            <person name="Feng B."/>
            <person name="Cao Y."/>
            <person name="Lipzen A."/>
            <person name="Daum C."/>
            <person name="Hundley H."/>
            <person name="Pangilinan J."/>
            <person name="Johnson J."/>
            <person name="Barry K."/>
            <person name="LaButti K."/>
            <person name="Ng V."/>
            <person name="Ahrendt S."/>
            <person name="Min B."/>
            <person name="Choi I.G."/>
            <person name="Park H."/>
            <person name="Plett J.M."/>
            <person name="Magnuson J."/>
            <person name="Spatafora J.W."/>
            <person name="Nagy L.G."/>
            <person name="Henrissat B."/>
            <person name="Grigoriev I.V."/>
            <person name="Yang Z.L."/>
            <person name="Xu J."/>
            <person name="Martin F.M."/>
        </authorList>
    </citation>
    <scope>NUCLEOTIDE SEQUENCE</scope>
    <source>
        <strain evidence="2">KKN 215</strain>
    </source>
</reference>
<dbReference type="Proteomes" id="UP000813824">
    <property type="component" value="Unassembled WGS sequence"/>
</dbReference>
<evidence type="ECO:0000313" key="2">
    <source>
        <dbReference type="EMBL" id="KAH8105220.1"/>
    </source>
</evidence>